<sequence length="660" mass="75905">MMKLPVILSGPILRRVESSQVFIWLATSKDYSINAELYEMQTQGSKNQPFSIKTKTKTVRLGKHLYIHLIKLMPTRGEFPVNQFLGYNLFFKKGLEEYDLSSLQLLSSDHPESLVYDGFDYPTFFINTNKHSTILYGSCRKPHGKGGDTLAKADDLIKKHGQDLTLRPSSLFMLGDQIYADDIAGPLVPYIQEIKQELIGEGENLIEVEPKLNKAPYQHHLNKINGRQSIAEDLCKFTSSHAENHLLTFGEYAAMYLLNWSPVLWNALIESHGAIAFEDLYKRNSFYPKEKDKLQHQFLEKIEDVHYFQSGISKVRRVLANVPTYMIFDDHDVTDDWNITADWKEQVYGAPLGKHTIASGLTAYWAFQGWGNDPNSFDSSFINDIEQYLKLTSINTPSYHRWINTILDYEGWHFIAPTNPMTLCLDTRTLREYETFQSSDRTLSKPSKLIGSRGWEFLDMLIKESSWQQGDSLQITSATPLYGVDSIESFLKKNIYPFRALGIPVQYKLDFEAWKYNLNGFYSFLDQLIKWKPSECVILSGDVHYAFRAKADLELKGENLSIYQFTSSPMKNESFEMLGGSLLKLIILLNDIRRQEPVLKRYGVKNGTVKKLKDISETSESLLWKEKITYYSLESGSMIETKNNLGVFLRDNKGVRSYLL</sequence>
<proteinExistence type="predicted"/>
<comment type="caution">
    <text evidence="1">The sequence shown here is derived from an EMBL/GenBank/DDBJ whole genome shotgun (WGS) entry which is preliminary data.</text>
</comment>
<name>A0ABW5C211_9BACI</name>
<dbReference type="Proteomes" id="UP001597318">
    <property type="component" value="Unassembled WGS sequence"/>
</dbReference>
<dbReference type="InterPro" id="IPR038607">
    <property type="entry name" value="PhoD-like_sf"/>
</dbReference>
<dbReference type="Gene3D" id="3.60.21.70">
    <property type="entry name" value="PhoD-like phosphatase"/>
    <property type="match status" value="1"/>
</dbReference>
<accession>A0ABW5C211</accession>
<evidence type="ECO:0008006" key="3">
    <source>
        <dbReference type="Google" id="ProtNLM"/>
    </source>
</evidence>
<gene>
    <name evidence="1" type="ORF">ACFSKK_16225</name>
</gene>
<evidence type="ECO:0000313" key="2">
    <source>
        <dbReference type="Proteomes" id="UP001597318"/>
    </source>
</evidence>
<dbReference type="RefSeq" id="WP_379052503.1">
    <property type="nucleotide sequence ID" value="NZ_JBHUIK010000003.1"/>
</dbReference>
<dbReference type="EMBL" id="JBHUIK010000003">
    <property type="protein sequence ID" value="MFD2215239.1"/>
    <property type="molecule type" value="Genomic_DNA"/>
</dbReference>
<keyword evidence="2" id="KW-1185">Reference proteome</keyword>
<organism evidence="1 2">
    <name type="scientific">Metabacillus endolithicus</name>
    <dbReference type="NCBI Taxonomy" id="1535204"/>
    <lineage>
        <taxon>Bacteria</taxon>
        <taxon>Bacillati</taxon>
        <taxon>Bacillota</taxon>
        <taxon>Bacilli</taxon>
        <taxon>Bacillales</taxon>
        <taxon>Bacillaceae</taxon>
        <taxon>Metabacillus</taxon>
    </lineage>
</organism>
<reference evidence="2" key="1">
    <citation type="journal article" date="2019" name="Int. J. Syst. Evol. Microbiol.">
        <title>The Global Catalogue of Microorganisms (GCM) 10K type strain sequencing project: providing services to taxonomists for standard genome sequencing and annotation.</title>
        <authorList>
            <consortium name="The Broad Institute Genomics Platform"/>
            <consortium name="The Broad Institute Genome Sequencing Center for Infectious Disease"/>
            <person name="Wu L."/>
            <person name="Ma J."/>
        </authorList>
    </citation>
    <scope>NUCLEOTIDE SEQUENCE [LARGE SCALE GENOMIC DNA]</scope>
    <source>
        <strain evidence="2">CGMCC 1.15474</strain>
    </source>
</reference>
<evidence type="ECO:0000313" key="1">
    <source>
        <dbReference type="EMBL" id="MFD2215239.1"/>
    </source>
</evidence>
<dbReference type="PANTHER" id="PTHR37031">
    <property type="entry name" value="METALLOPHOSPHATASE BINDING DOMAIN PROTEIN"/>
    <property type="match status" value="1"/>
</dbReference>
<protein>
    <recommendedName>
        <fullName evidence="3">PhoD-like phosphatase metallophosphatase domain-containing protein</fullName>
    </recommendedName>
</protein>
<dbReference type="PANTHER" id="PTHR37031:SF2">
    <property type="entry name" value="PHOD-LIKE PHOSPHATASE METALLOPHOSPHATASE DOMAIN-CONTAINING PROTEIN"/>
    <property type="match status" value="1"/>
</dbReference>